<sequence>MSSGEALDIPHRKASALTLEGEMKEVPTSRVRARIRAGCLNKSASALRQQEKQTAHAARTCAASAPYPQSTVTEAAYQVESEGIAHIRQCENS</sequence>
<keyword evidence="2" id="KW-1185">Reference proteome</keyword>
<comment type="caution">
    <text evidence="1">The sequence shown here is derived from an EMBL/GenBank/DDBJ whole genome shotgun (WGS) entry which is preliminary data.</text>
</comment>
<name>A0AAV7T847_PLEWA</name>
<organism evidence="1 2">
    <name type="scientific">Pleurodeles waltl</name>
    <name type="common">Iberian ribbed newt</name>
    <dbReference type="NCBI Taxonomy" id="8319"/>
    <lineage>
        <taxon>Eukaryota</taxon>
        <taxon>Metazoa</taxon>
        <taxon>Chordata</taxon>
        <taxon>Craniata</taxon>
        <taxon>Vertebrata</taxon>
        <taxon>Euteleostomi</taxon>
        <taxon>Amphibia</taxon>
        <taxon>Batrachia</taxon>
        <taxon>Caudata</taxon>
        <taxon>Salamandroidea</taxon>
        <taxon>Salamandridae</taxon>
        <taxon>Pleurodelinae</taxon>
        <taxon>Pleurodeles</taxon>
    </lineage>
</organism>
<accession>A0AAV7T847</accession>
<proteinExistence type="predicted"/>
<protein>
    <submittedName>
        <fullName evidence="1">Uncharacterized protein</fullName>
    </submittedName>
</protein>
<dbReference type="AlphaFoldDB" id="A0AAV7T847"/>
<evidence type="ECO:0000313" key="1">
    <source>
        <dbReference type="EMBL" id="KAJ1172591.1"/>
    </source>
</evidence>
<dbReference type="EMBL" id="JANPWB010000007">
    <property type="protein sequence ID" value="KAJ1172591.1"/>
    <property type="molecule type" value="Genomic_DNA"/>
</dbReference>
<dbReference type="Proteomes" id="UP001066276">
    <property type="component" value="Chromosome 4_1"/>
</dbReference>
<gene>
    <name evidence="1" type="ORF">NDU88_004436</name>
</gene>
<evidence type="ECO:0000313" key="2">
    <source>
        <dbReference type="Proteomes" id="UP001066276"/>
    </source>
</evidence>
<reference evidence="1" key="1">
    <citation type="journal article" date="2022" name="bioRxiv">
        <title>Sequencing and chromosome-scale assembly of the giantPleurodeles waltlgenome.</title>
        <authorList>
            <person name="Brown T."/>
            <person name="Elewa A."/>
            <person name="Iarovenko S."/>
            <person name="Subramanian E."/>
            <person name="Araus A.J."/>
            <person name="Petzold A."/>
            <person name="Susuki M."/>
            <person name="Suzuki K.-i.T."/>
            <person name="Hayashi T."/>
            <person name="Toyoda A."/>
            <person name="Oliveira C."/>
            <person name="Osipova E."/>
            <person name="Leigh N.D."/>
            <person name="Simon A."/>
            <person name="Yun M.H."/>
        </authorList>
    </citation>
    <scope>NUCLEOTIDE SEQUENCE</scope>
    <source>
        <strain evidence="1">20211129_DDA</strain>
        <tissue evidence="1">Liver</tissue>
    </source>
</reference>